<reference evidence="1 2" key="1">
    <citation type="submission" date="2019-03" db="EMBL/GenBank/DDBJ databases">
        <authorList>
            <consortium name="Pathogen Informatics"/>
        </authorList>
    </citation>
    <scope>NUCLEOTIDE SEQUENCE [LARGE SCALE GENOMIC DNA]</scope>
    <source>
        <strain evidence="1 2">NCTC12998</strain>
    </source>
</reference>
<dbReference type="Proteomes" id="UP000345637">
    <property type="component" value="Unassembled WGS sequence"/>
</dbReference>
<organism evidence="1 2">
    <name type="scientific">Raoultella planticola</name>
    <name type="common">Klebsiella planticola</name>
    <dbReference type="NCBI Taxonomy" id="575"/>
    <lineage>
        <taxon>Bacteria</taxon>
        <taxon>Pseudomonadati</taxon>
        <taxon>Pseudomonadota</taxon>
        <taxon>Gammaproteobacteria</taxon>
        <taxon>Enterobacterales</taxon>
        <taxon>Enterobacteriaceae</taxon>
        <taxon>Klebsiella/Raoultella group</taxon>
        <taxon>Raoultella</taxon>
    </lineage>
</organism>
<dbReference type="AlphaFoldDB" id="A0A485A651"/>
<accession>A0A485A651</accession>
<evidence type="ECO:0000313" key="2">
    <source>
        <dbReference type="Proteomes" id="UP000345637"/>
    </source>
</evidence>
<dbReference type="EMBL" id="CAADJE010000002">
    <property type="protein sequence ID" value="VFS56362.1"/>
    <property type="molecule type" value="Genomic_DNA"/>
</dbReference>
<evidence type="ECO:0000313" key="1">
    <source>
        <dbReference type="EMBL" id="VFS56362.1"/>
    </source>
</evidence>
<proteinExistence type="predicted"/>
<name>A0A485A651_RAOPL</name>
<sequence>MKAKRPGAFQVSFDSIGTRQSALLDFAKRHGIDTAETFITKMKTDHSLAVNIVPDYLRISTAWCGTIKDPGKGYLPMCDAMP</sequence>
<gene>
    <name evidence="1" type="ORF">NCTC12998_00367</name>
</gene>
<protein>
    <submittedName>
        <fullName evidence="1">Uncharacterized protein</fullName>
    </submittedName>
</protein>